<dbReference type="Proteomes" id="UP000683557">
    <property type="component" value="Chromosome"/>
</dbReference>
<gene>
    <name evidence="1" type="ORF">KP004_06335</name>
</gene>
<dbReference type="RefSeq" id="WP_216801511.1">
    <property type="nucleotide sequence ID" value="NZ_CP076723.1"/>
</dbReference>
<proteinExistence type="predicted"/>
<accession>A0ABX8JCD2</accession>
<dbReference type="EMBL" id="CP076723">
    <property type="protein sequence ID" value="QWV94792.1"/>
    <property type="molecule type" value="Genomic_DNA"/>
</dbReference>
<sequence length="720" mass="80108">MSNQSIIDRVSGTASSPPLVKLIRELNVLRRNMGAYPRGHQVIDTSLARALNSYSAFLAERDEVALGVAGSTLLLGDQPVEKSNPVIRDFARVLHERGIGALVLTQGLTMGELRHFTIILGSKREKIFGAGGIRAVWEKSGITSIDIREIRYDLIGASEEELIRRRETDGGRDLWERFALALKNGLFAGGMPDGELADPEFLAEALNRHLGQDGLDALKDFVPVILETFTREGAAPTEVREQTTRRFARFLCKLSPAMRRQFLEAAWTSQAIPTADLESIVRQLPGEVLLETLEEIGAQQESIPPFLLQLLRQPNNAPCDAGAPRQDFSQERDLPARIRSILKEHSSEEYIPASYQQKLDRMMEPDRVCVIGSEEVQDLLETIDQAWMEKRTGDILLRFLKSLDSEGEELAGYARNLYDIGIYFLRTGDYREFLKILREVAGGGVPPRVQDEVMALFACEEFIDEVLDGLDTWGKPRYDDIAEVIATVGAPFTEELLDRLGESESMSLRRFMMDRLVEIGDPATPAIIRRLSDRRWYFLRNLIMLIRRLGLSETVERLRVLARHRDRRVSQEAFRALLEFGDAGAEFKLVQDLESQNRQTQLAALEVAGIAGSAKVLAALHAMLVKGGSSARDLQVKSLVVQALGEIGNPASLPLLEKLLASVSFLRPTQLSKLKLDAVLTLRRYPAEASRPLLKKLASKKSAVGRQAALILRGSQGGAP</sequence>
<evidence type="ECO:0008006" key="3">
    <source>
        <dbReference type="Google" id="ProtNLM"/>
    </source>
</evidence>
<organism evidence="1 2">
    <name type="scientific">Geomonas oryzisoli</name>
    <dbReference type="NCBI Taxonomy" id="2847992"/>
    <lineage>
        <taxon>Bacteria</taxon>
        <taxon>Pseudomonadati</taxon>
        <taxon>Thermodesulfobacteriota</taxon>
        <taxon>Desulfuromonadia</taxon>
        <taxon>Geobacterales</taxon>
        <taxon>Geobacteraceae</taxon>
        <taxon>Geomonas</taxon>
    </lineage>
</organism>
<dbReference type="InterPro" id="IPR004155">
    <property type="entry name" value="PBS_lyase_HEAT"/>
</dbReference>
<name>A0ABX8JCD2_9BACT</name>
<reference evidence="1 2" key="1">
    <citation type="submission" date="2021-06" db="EMBL/GenBank/DDBJ databases">
        <title>Gemonas diversity in paddy soil.</title>
        <authorList>
            <person name="Liu G."/>
        </authorList>
    </citation>
    <scope>NUCLEOTIDE SEQUENCE [LARGE SCALE GENOMIC DNA]</scope>
    <source>
        <strain evidence="1 2">RG10</strain>
    </source>
</reference>
<dbReference type="SMART" id="SM00567">
    <property type="entry name" value="EZ_HEAT"/>
    <property type="match status" value="3"/>
</dbReference>
<evidence type="ECO:0000313" key="2">
    <source>
        <dbReference type="Proteomes" id="UP000683557"/>
    </source>
</evidence>
<evidence type="ECO:0000313" key="1">
    <source>
        <dbReference type="EMBL" id="QWV94792.1"/>
    </source>
</evidence>
<keyword evidence="2" id="KW-1185">Reference proteome</keyword>
<protein>
    <recommendedName>
        <fullName evidence="3">HEAT repeat domain-containing protein</fullName>
    </recommendedName>
</protein>
<dbReference type="Pfam" id="PF13646">
    <property type="entry name" value="HEAT_2"/>
    <property type="match status" value="1"/>
</dbReference>